<gene>
    <name evidence="2" type="ORF">J1N35_037418</name>
</gene>
<feature type="compositionally biased region" description="Basic and acidic residues" evidence="1">
    <location>
        <begin position="23"/>
        <end position="32"/>
    </location>
</feature>
<sequence length="103" mass="11981">MESKNKAQDGIASNNRKEKRNKQKNDEEPTQWERRLDIDMCYNTIMLKTMKPFMDTFMGVFTSTQTSTRGTVIRDPRYRPGVSYKKLFIKGKGNRVARLSVGL</sequence>
<feature type="region of interest" description="Disordered" evidence="1">
    <location>
        <begin position="1"/>
        <end position="32"/>
    </location>
</feature>
<comment type="caution">
    <text evidence="2">The sequence shown here is derived from an EMBL/GenBank/DDBJ whole genome shotgun (WGS) entry which is preliminary data.</text>
</comment>
<dbReference type="AlphaFoldDB" id="A0A9D3ULZ3"/>
<protein>
    <submittedName>
        <fullName evidence="2">Uncharacterized protein</fullName>
    </submittedName>
</protein>
<evidence type="ECO:0000313" key="2">
    <source>
        <dbReference type="EMBL" id="KAH1046634.1"/>
    </source>
</evidence>
<organism evidence="2 3">
    <name type="scientific">Gossypium stocksii</name>
    <dbReference type="NCBI Taxonomy" id="47602"/>
    <lineage>
        <taxon>Eukaryota</taxon>
        <taxon>Viridiplantae</taxon>
        <taxon>Streptophyta</taxon>
        <taxon>Embryophyta</taxon>
        <taxon>Tracheophyta</taxon>
        <taxon>Spermatophyta</taxon>
        <taxon>Magnoliopsida</taxon>
        <taxon>eudicotyledons</taxon>
        <taxon>Gunneridae</taxon>
        <taxon>Pentapetalae</taxon>
        <taxon>rosids</taxon>
        <taxon>malvids</taxon>
        <taxon>Malvales</taxon>
        <taxon>Malvaceae</taxon>
        <taxon>Malvoideae</taxon>
        <taxon>Gossypium</taxon>
    </lineage>
</organism>
<name>A0A9D3ULZ3_9ROSI</name>
<proteinExistence type="predicted"/>
<evidence type="ECO:0000313" key="3">
    <source>
        <dbReference type="Proteomes" id="UP000828251"/>
    </source>
</evidence>
<keyword evidence="3" id="KW-1185">Reference proteome</keyword>
<evidence type="ECO:0000256" key="1">
    <source>
        <dbReference type="SAM" id="MobiDB-lite"/>
    </source>
</evidence>
<accession>A0A9D3ULZ3</accession>
<dbReference type="Proteomes" id="UP000828251">
    <property type="component" value="Unassembled WGS sequence"/>
</dbReference>
<reference evidence="2 3" key="1">
    <citation type="journal article" date="2021" name="Plant Biotechnol. J.">
        <title>Multi-omics assisted identification of the key and species-specific regulatory components of drought-tolerant mechanisms in Gossypium stocksii.</title>
        <authorList>
            <person name="Yu D."/>
            <person name="Ke L."/>
            <person name="Zhang D."/>
            <person name="Wu Y."/>
            <person name="Sun Y."/>
            <person name="Mei J."/>
            <person name="Sun J."/>
            <person name="Sun Y."/>
        </authorList>
    </citation>
    <scope>NUCLEOTIDE SEQUENCE [LARGE SCALE GENOMIC DNA]</scope>
    <source>
        <strain evidence="3">cv. E1</strain>
        <tissue evidence="2">Leaf</tissue>
    </source>
</reference>
<dbReference type="EMBL" id="JAIQCV010000011">
    <property type="protein sequence ID" value="KAH1046634.1"/>
    <property type="molecule type" value="Genomic_DNA"/>
</dbReference>